<dbReference type="NCBIfam" id="TIGR01726">
    <property type="entry name" value="HEQRo_perm_3TM"/>
    <property type="match status" value="1"/>
</dbReference>
<evidence type="ECO:0000256" key="8">
    <source>
        <dbReference type="RuleBase" id="RU363032"/>
    </source>
</evidence>
<name>A0ABQ3JI41_9PSEU</name>
<dbReference type="Pfam" id="PF00528">
    <property type="entry name" value="BPD_transp_1"/>
    <property type="match status" value="1"/>
</dbReference>
<evidence type="ECO:0000256" key="4">
    <source>
        <dbReference type="ARBA" id="ARBA00022692"/>
    </source>
</evidence>
<feature type="transmembrane region" description="Helical" evidence="8">
    <location>
        <begin position="55"/>
        <end position="74"/>
    </location>
</feature>
<dbReference type="NCBIfam" id="TIGR03003">
    <property type="entry name" value="ectoine_ehuD"/>
    <property type="match status" value="1"/>
</dbReference>
<dbReference type="InterPro" id="IPR035906">
    <property type="entry name" value="MetI-like_sf"/>
</dbReference>
<dbReference type="CDD" id="cd06261">
    <property type="entry name" value="TM_PBP2"/>
    <property type="match status" value="1"/>
</dbReference>
<evidence type="ECO:0000256" key="1">
    <source>
        <dbReference type="ARBA" id="ARBA00004651"/>
    </source>
</evidence>
<keyword evidence="3" id="KW-1003">Cell membrane</keyword>
<dbReference type="PANTHER" id="PTHR30614:SF0">
    <property type="entry name" value="L-CYSTINE TRANSPORT SYSTEM PERMEASE PROTEIN TCYL"/>
    <property type="match status" value="1"/>
</dbReference>
<gene>
    <name evidence="10" type="primary">ehuD</name>
    <name evidence="10" type="ORF">GCM10017786_61940</name>
</gene>
<dbReference type="PANTHER" id="PTHR30614">
    <property type="entry name" value="MEMBRANE COMPONENT OF AMINO ACID ABC TRANSPORTER"/>
    <property type="match status" value="1"/>
</dbReference>
<evidence type="ECO:0000256" key="5">
    <source>
        <dbReference type="ARBA" id="ARBA00022970"/>
    </source>
</evidence>
<evidence type="ECO:0000259" key="9">
    <source>
        <dbReference type="PROSITE" id="PS50928"/>
    </source>
</evidence>
<feature type="transmembrane region" description="Helical" evidence="8">
    <location>
        <begin position="189"/>
        <end position="207"/>
    </location>
</feature>
<dbReference type="SUPFAM" id="SSF161098">
    <property type="entry name" value="MetI-like"/>
    <property type="match status" value="1"/>
</dbReference>
<keyword evidence="4 8" id="KW-0812">Transmembrane</keyword>
<dbReference type="InterPro" id="IPR010065">
    <property type="entry name" value="AA_ABC_transptr_permease_3TM"/>
</dbReference>
<dbReference type="EMBL" id="BNAU01000008">
    <property type="protein sequence ID" value="GHF19617.1"/>
    <property type="molecule type" value="Genomic_DNA"/>
</dbReference>
<feature type="domain" description="ABC transmembrane type-1" evidence="9">
    <location>
        <begin position="19"/>
        <end position="207"/>
    </location>
</feature>
<feature type="transmembrane region" description="Helical" evidence="8">
    <location>
        <begin position="80"/>
        <end position="99"/>
    </location>
</feature>
<keyword evidence="7 8" id="KW-0472">Membrane</keyword>
<reference evidence="11" key="1">
    <citation type="journal article" date="2019" name="Int. J. Syst. Evol. Microbiol.">
        <title>The Global Catalogue of Microorganisms (GCM) 10K type strain sequencing project: providing services to taxonomists for standard genome sequencing and annotation.</title>
        <authorList>
            <consortium name="The Broad Institute Genomics Platform"/>
            <consortium name="The Broad Institute Genome Sequencing Center for Infectious Disease"/>
            <person name="Wu L."/>
            <person name="Ma J."/>
        </authorList>
    </citation>
    <scope>NUCLEOTIDE SEQUENCE [LARGE SCALE GENOMIC DNA]</scope>
    <source>
        <strain evidence="11">CGMCC 4.7677</strain>
    </source>
</reference>
<evidence type="ECO:0000313" key="10">
    <source>
        <dbReference type="EMBL" id="GHF19617.1"/>
    </source>
</evidence>
<keyword evidence="5" id="KW-0029">Amino-acid transport</keyword>
<accession>A0ABQ3JI41</accession>
<evidence type="ECO:0000256" key="3">
    <source>
        <dbReference type="ARBA" id="ARBA00022475"/>
    </source>
</evidence>
<feature type="transmembrane region" description="Helical" evidence="8">
    <location>
        <begin position="161"/>
        <end position="183"/>
    </location>
</feature>
<sequence>MVWDWNFALSILPELVRGLWVTVQVTLAGIVIALVVGLVVAILRHLRIPVLRQILWFYVEFVRGTPLLVQAYFAFYVLPLYGVTFSAMVTGIIVIGLNYSAYTAEVYRAGIDSVPSGQWEAATALSLPWHRRWQAVILPQAVRAVVPALGNYLMQMFKDSAILSAITVLELLGHATAIGSGSYRYLEPYTLVGVLFLLVSYPAAKLIRRLELRLAQPR</sequence>
<evidence type="ECO:0000256" key="6">
    <source>
        <dbReference type="ARBA" id="ARBA00022989"/>
    </source>
</evidence>
<protein>
    <submittedName>
        <fullName evidence="10">Ectoine/hydroxyectoine ABC transporter permease subunit EhuD</fullName>
    </submittedName>
</protein>
<keyword evidence="6 8" id="KW-1133">Transmembrane helix</keyword>
<keyword evidence="11" id="KW-1185">Reference proteome</keyword>
<proteinExistence type="inferred from homology"/>
<dbReference type="InterPro" id="IPR000515">
    <property type="entry name" value="MetI-like"/>
</dbReference>
<evidence type="ECO:0000256" key="7">
    <source>
        <dbReference type="ARBA" id="ARBA00023136"/>
    </source>
</evidence>
<keyword evidence="2 8" id="KW-0813">Transport</keyword>
<organism evidence="10 11">
    <name type="scientific">Amycolatopsis deserti</name>
    <dbReference type="NCBI Taxonomy" id="185696"/>
    <lineage>
        <taxon>Bacteria</taxon>
        <taxon>Bacillati</taxon>
        <taxon>Actinomycetota</taxon>
        <taxon>Actinomycetes</taxon>
        <taxon>Pseudonocardiales</taxon>
        <taxon>Pseudonocardiaceae</taxon>
        <taxon>Amycolatopsis</taxon>
    </lineage>
</organism>
<evidence type="ECO:0000256" key="2">
    <source>
        <dbReference type="ARBA" id="ARBA00022448"/>
    </source>
</evidence>
<comment type="subcellular location">
    <subcellularLocation>
        <location evidence="1 8">Cell membrane</location>
        <topology evidence="1 8">Multi-pass membrane protein</topology>
    </subcellularLocation>
</comment>
<dbReference type="InterPro" id="IPR014341">
    <property type="entry name" value="Ectoine_EhuD"/>
</dbReference>
<dbReference type="PROSITE" id="PS50928">
    <property type="entry name" value="ABC_TM1"/>
    <property type="match status" value="1"/>
</dbReference>
<comment type="caution">
    <text evidence="10">The sequence shown here is derived from an EMBL/GenBank/DDBJ whole genome shotgun (WGS) entry which is preliminary data.</text>
</comment>
<dbReference type="Proteomes" id="UP000605897">
    <property type="component" value="Unassembled WGS sequence"/>
</dbReference>
<dbReference type="RefSeq" id="WP_191248162.1">
    <property type="nucleotide sequence ID" value="NZ_BNAU01000008.1"/>
</dbReference>
<comment type="similarity">
    <text evidence="8">Belongs to the binding-protein-dependent transport system permease family.</text>
</comment>
<feature type="transmembrane region" description="Helical" evidence="8">
    <location>
        <begin position="20"/>
        <end position="43"/>
    </location>
</feature>
<dbReference type="Gene3D" id="1.10.3720.10">
    <property type="entry name" value="MetI-like"/>
    <property type="match status" value="1"/>
</dbReference>
<dbReference type="InterPro" id="IPR043429">
    <property type="entry name" value="ArtM/GltK/GlnP/TcyL/YhdX-like"/>
</dbReference>
<evidence type="ECO:0000313" key="11">
    <source>
        <dbReference type="Proteomes" id="UP000605897"/>
    </source>
</evidence>